<dbReference type="SUPFAM" id="SSF50156">
    <property type="entry name" value="PDZ domain-like"/>
    <property type="match status" value="1"/>
</dbReference>
<dbReference type="SUPFAM" id="SSF52096">
    <property type="entry name" value="ClpP/crotonase"/>
    <property type="match status" value="1"/>
</dbReference>
<evidence type="ECO:0000256" key="3">
    <source>
        <dbReference type="ARBA" id="ARBA00022801"/>
    </source>
</evidence>
<proteinExistence type="inferred from homology"/>
<keyword evidence="4" id="KW-0720">Serine protease</keyword>
<dbReference type="GO" id="GO:0004252">
    <property type="term" value="F:serine-type endopeptidase activity"/>
    <property type="evidence" value="ECO:0007669"/>
    <property type="project" value="UniProtKB-EC"/>
</dbReference>
<sequence>MTSIPYAKSACAVAAVVLSSIALCEAFTLPTPRRSIQRAELTSTNAVTRNRLDDYFNDICDGFIRPTLFAAALAASIFSSQPAFADGTPNEDVAQPTTSSKLNGPPAYDEAWGLIKKYALDQKYNGQDWDEAYAKYMKDVSQIMKATSNLVGSLGDKYSRVLDKDMYTRIQKFDLIGVGCTLMPDPTTKEIIVGAPPVQDSAAFQAGLKVGDAVLAVNGVDTMGRTAFDIIDQISESPDASKVTFTIRSGGEYRDVTMKRELLDVKDPVSYRVSETRADGTKVGYVRVSEGNPGGAFQSAVEIAGLFMSDKLATDVVDGNGVALKFRTSKNKVAIDPSDPIAIWVDGRSASASEVLSGALRDNCRAVVMGDQSFGKGLVQAVYGLKNGYGLVLTVAKYLTPNGTDINKVGIVPDVSKEDALPSSPGFVPFFGSDTSRVDFNDVKTRMSSPMCSSIE</sequence>
<comment type="similarity">
    <text evidence="1">Belongs to the peptidase S41A family.</text>
</comment>
<dbReference type="PROSITE" id="PS50106">
    <property type="entry name" value="PDZ"/>
    <property type="match status" value="1"/>
</dbReference>
<keyword evidence="8" id="KW-1185">Reference proteome</keyword>
<dbReference type="InterPro" id="IPR005151">
    <property type="entry name" value="Tail-specific_protease"/>
</dbReference>
<dbReference type="InterPro" id="IPR036034">
    <property type="entry name" value="PDZ_sf"/>
</dbReference>
<dbReference type="Gene3D" id="3.90.226.10">
    <property type="entry name" value="2-enoyl-CoA Hydratase, Chain A, domain 1"/>
    <property type="match status" value="2"/>
</dbReference>
<evidence type="ECO:0000313" key="7">
    <source>
        <dbReference type="EMBL" id="KAK1744957.1"/>
    </source>
</evidence>
<dbReference type="InterPro" id="IPR004447">
    <property type="entry name" value="Peptidase_S41A"/>
</dbReference>
<dbReference type="AlphaFoldDB" id="A0AAD9DF55"/>
<dbReference type="EMBL" id="JATAAI010000006">
    <property type="protein sequence ID" value="KAK1744957.1"/>
    <property type="molecule type" value="Genomic_DNA"/>
</dbReference>
<keyword evidence="2 7" id="KW-0645">Protease</keyword>
<feature type="chain" id="PRO_5042057251" evidence="5">
    <location>
        <begin position="27"/>
        <end position="456"/>
    </location>
</feature>
<accession>A0AAD9DF55</accession>
<evidence type="ECO:0000313" key="8">
    <source>
        <dbReference type="Proteomes" id="UP001224775"/>
    </source>
</evidence>
<evidence type="ECO:0000256" key="2">
    <source>
        <dbReference type="ARBA" id="ARBA00022670"/>
    </source>
</evidence>
<comment type="caution">
    <text evidence="7">The sequence shown here is derived from an EMBL/GenBank/DDBJ whole genome shotgun (WGS) entry which is preliminary data.</text>
</comment>
<dbReference type="Gene3D" id="2.30.42.10">
    <property type="match status" value="1"/>
</dbReference>
<dbReference type="Gene3D" id="3.30.750.44">
    <property type="match status" value="2"/>
</dbReference>
<feature type="signal peptide" evidence="5">
    <location>
        <begin position="1"/>
        <end position="26"/>
    </location>
</feature>
<evidence type="ECO:0000259" key="6">
    <source>
        <dbReference type="PROSITE" id="PS50106"/>
    </source>
</evidence>
<dbReference type="InterPro" id="IPR041489">
    <property type="entry name" value="PDZ_6"/>
</dbReference>
<keyword evidence="5" id="KW-0732">Signal</keyword>
<dbReference type="InterPro" id="IPR029045">
    <property type="entry name" value="ClpP/crotonase-like_dom_sf"/>
</dbReference>
<reference evidence="7" key="1">
    <citation type="submission" date="2023-06" db="EMBL/GenBank/DDBJ databases">
        <title>Survivors Of The Sea: Transcriptome response of Skeletonema marinoi to long-term dormancy.</title>
        <authorList>
            <person name="Pinder M.I.M."/>
            <person name="Kourtchenko O."/>
            <person name="Robertson E.K."/>
            <person name="Larsson T."/>
            <person name="Maumus F."/>
            <person name="Osuna-Cruz C.M."/>
            <person name="Vancaester E."/>
            <person name="Stenow R."/>
            <person name="Vandepoele K."/>
            <person name="Ploug H."/>
            <person name="Bruchert V."/>
            <person name="Godhe A."/>
            <person name="Topel M."/>
        </authorList>
    </citation>
    <scope>NUCLEOTIDE SEQUENCE</scope>
    <source>
        <strain evidence="7">R05AC</strain>
    </source>
</reference>
<dbReference type="Pfam" id="PF03572">
    <property type="entry name" value="Peptidase_S41"/>
    <property type="match status" value="1"/>
</dbReference>
<dbReference type="InterPro" id="IPR001478">
    <property type="entry name" value="PDZ"/>
</dbReference>
<dbReference type="PANTHER" id="PTHR32060">
    <property type="entry name" value="TAIL-SPECIFIC PROTEASE"/>
    <property type="match status" value="1"/>
</dbReference>
<evidence type="ECO:0000256" key="5">
    <source>
        <dbReference type="SAM" id="SignalP"/>
    </source>
</evidence>
<name>A0AAD9DF55_9STRA</name>
<organism evidence="7 8">
    <name type="scientific">Skeletonema marinoi</name>
    <dbReference type="NCBI Taxonomy" id="267567"/>
    <lineage>
        <taxon>Eukaryota</taxon>
        <taxon>Sar</taxon>
        <taxon>Stramenopiles</taxon>
        <taxon>Ochrophyta</taxon>
        <taxon>Bacillariophyta</taxon>
        <taxon>Coscinodiscophyceae</taxon>
        <taxon>Thalassiosirophycidae</taxon>
        <taxon>Thalassiosirales</taxon>
        <taxon>Skeletonemataceae</taxon>
        <taxon>Skeletonema</taxon>
        <taxon>Skeletonema marinoi-dohrnii complex</taxon>
    </lineage>
</organism>
<gene>
    <name evidence="7" type="ORF">QTG54_004248</name>
</gene>
<dbReference type="GO" id="GO:0006508">
    <property type="term" value="P:proteolysis"/>
    <property type="evidence" value="ECO:0007669"/>
    <property type="project" value="UniProtKB-KW"/>
</dbReference>
<dbReference type="SMART" id="SM00245">
    <property type="entry name" value="TSPc"/>
    <property type="match status" value="1"/>
</dbReference>
<dbReference type="PANTHER" id="PTHR32060:SF22">
    <property type="entry name" value="CARBOXYL-TERMINAL-PROCESSING PEPTIDASE 3, CHLOROPLASTIC"/>
    <property type="match status" value="1"/>
</dbReference>
<feature type="domain" description="PDZ" evidence="6">
    <location>
        <begin position="167"/>
        <end position="249"/>
    </location>
</feature>
<protein>
    <submittedName>
        <fullName evidence="7">Carboxyl-terminal processing protease</fullName>
        <ecNumber evidence="7">3.4.21.102</ecNumber>
    </submittedName>
</protein>
<dbReference type="EC" id="3.4.21.102" evidence="7"/>
<dbReference type="Pfam" id="PF17820">
    <property type="entry name" value="PDZ_6"/>
    <property type="match status" value="1"/>
</dbReference>
<dbReference type="CDD" id="cd07560">
    <property type="entry name" value="Peptidase_S41_CPP"/>
    <property type="match status" value="1"/>
</dbReference>
<dbReference type="Proteomes" id="UP001224775">
    <property type="component" value="Unassembled WGS sequence"/>
</dbReference>
<evidence type="ECO:0000256" key="1">
    <source>
        <dbReference type="ARBA" id="ARBA00009179"/>
    </source>
</evidence>
<evidence type="ECO:0000256" key="4">
    <source>
        <dbReference type="ARBA" id="ARBA00022825"/>
    </source>
</evidence>
<dbReference type="SMART" id="SM00228">
    <property type="entry name" value="PDZ"/>
    <property type="match status" value="1"/>
</dbReference>
<keyword evidence="3 7" id="KW-0378">Hydrolase</keyword>